<dbReference type="InterPro" id="IPR043502">
    <property type="entry name" value="DNA/RNA_pol_sf"/>
</dbReference>
<dbReference type="Gene3D" id="1.10.340.70">
    <property type="match status" value="1"/>
</dbReference>
<evidence type="ECO:0000256" key="5">
    <source>
        <dbReference type="ARBA" id="ARBA00022801"/>
    </source>
</evidence>
<dbReference type="AlphaFoldDB" id="A0A371FWE2"/>
<organism evidence="9 10">
    <name type="scientific">Mucuna pruriens</name>
    <name type="common">Velvet bean</name>
    <name type="synonym">Dolichos pruriens</name>
    <dbReference type="NCBI Taxonomy" id="157652"/>
    <lineage>
        <taxon>Eukaryota</taxon>
        <taxon>Viridiplantae</taxon>
        <taxon>Streptophyta</taxon>
        <taxon>Embryophyta</taxon>
        <taxon>Tracheophyta</taxon>
        <taxon>Spermatophyta</taxon>
        <taxon>Magnoliopsida</taxon>
        <taxon>eudicotyledons</taxon>
        <taxon>Gunneridae</taxon>
        <taxon>Pentapetalae</taxon>
        <taxon>rosids</taxon>
        <taxon>fabids</taxon>
        <taxon>Fabales</taxon>
        <taxon>Fabaceae</taxon>
        <taxon>Papilionoideae</taxon>
        <taxon>50 kb inversion clade</taxon>
        <taxon>NPAAA clade</taxon>
        <taxon>indigoferoid/millettioid clade</taxon>
        <taxon>Phaseoleae</taxon>
        <taxon>Mucuna</taxon>
    </lineage>
</organism>
<evidence type="ECO:0000256" key="1">
    <source>
        <dbReference type="ARBA" id="ARBA00022679"/>
    </source>
</evidence>
<keyword evidence="5" id="KW-0378">Hydrolase</keyword>
<feature type="non-terminal residue" evidence="9">
    <location>
        <position position="1"/>
    </location>
</feature>
<protein>
    <recommendedName>
        <fullName evidence="11">Integrase zinc-binding domain-containing protein</fullName>
    </recommendedName>
</protein>
<evidence type="ECO:0000259" key="8">
    <source>
        <dbReference type="Pfam" id="PF17921"/>
    </source>
</evidence>
<keyword evidence="4" id="KW-0255">Endonuclease</keyword>
<keyword evidence="3" id="KW-0540">Nuclease</keyword>
<evidence type="ECO:0000313" key="10">
    <source>
        <dbReference type="Proteomes" id="UP000257109"/>
    </source>
</evidence>
<dbReference type="GO" id="GO:0004519">
    <property type="term" value="F:endonuclease activity"/>
    <property type="evidence" value="ECO:0007669"/>
    <property type="project" value="UniProtKB-KW"/>
</dbReference>
<name>A0A371FWE2_MUCPR</name>
<dbReference type="Pfam" id="PF17917">
    <property type="entry name" value="RT_RNaseH"/>
    <property type="match status" value="1"/>
</dbReference>
<evidence type="ECO:0000256" key="4">
    <source>
        <dbReference type="ARBA" id="ARBA00022759"/>
    </source>
</evidence>
<keyword evidence="2" id="KW-0548">Nucleotidyltransferase</keyword>
<evidence type="ECO:0000259" key="7">
    <source>
        <dbReference type="Pfam" id="PF17917"/>
    </source>
</evidence>
<dbReference type="PANTHER" id="PTHR35046">
    <property type="entry name" value="ZINC KNUCKLE (CCHC-TYPE) FAMILY PROTEIN"/>
    <property type="match status" value="1"/>
</dbReference>
<dbReference type="EMBL" id="QJKJ01007621">
    <property type="protein sequence ID" value="RDX82510.1"/>
    <property type="molecule type" value="Genomic_DNA"/>
</dbReference>
<sequence>MDAPPLDGLLANVLMSSKVGERPQMREMDSTITRRTPISFFSEKLKGVQLNYSTYDGELYTFHHYLLSNEFIVHHESLKHLKSQLTLNKRHEKWVEFLEQFSYVIKHTQGQTNIVVDAFSKRHVLLAMLETKLLDLYVDDDDFKEAYESCANSANGSFFKCGGFLFKENQLYVPKSSIRELLVREEYEGGLIGHFGERKTYKSLHEYFYWPCMKRDVHHVCERYLVFKMAKSKASSNGLYTPFPIPTSP</sequence>
<gene>
    <name evidence="9" type="ORF">CR513_36679</name>
</gene>
<keyword evidence="6" id="KW-0695">RNA-directed DNA polymerase</keyword>
<dbReference type="PANTHER" id="PTHR35046:SF9">
    <property type="entry name" value="RNA-DIRECTED DNA POLYMERASE"/>
    <property type="match status" value="1"/>
</dbReference>
<evidence type="ECO:0000256" key="2">
    <source>
        <dbReference type="ARBA" id="ARBA00022695"/>
    </source>
</evidence>
<dbReference type="Pfam" id="PF17921">
    <property type="entry name" value="Integrase_H2C2"/>
    <property type="match status" value="1"/>
</dbReference>
<comment type="caution">
    <text evidence="9">The sequence shown here is derived from an EMBL/GenBank/DDBJ whole genome shotgun (WGS) entry which is preliminary data.</text>
</comment>
<evidence type="ECO:0008006" key="11">
    <source>
        <dbReference type="Google" id="ProtNLM"/>
    </source>
</evidence>
<dbReference type="GO" id="GO:0003964">
    <property type="term" value="F:RNA-directed DNA polymerase activity"/>
    <property type="evidence" value="ECO:0007669"/>
    <property type="project" value="UniProtKB-KW"/>
</dbReference>
<dbReference type="InterPro" id="IPR041588">
    <property type="entry name" value="Integrase_H2C2"/>
</dbReference>
<dbReference type="CDD" id="cd09274">
    <property type="entry name" value="RNase_HI_RT_Ty3"/>
    <property type="match status" value="1"/>
</dbReference>
<dbReference type="InterPro" id="IPR041373">
    <property type="entry name" value="RT_RNaseH"/>
</dbReference>
<accession>A0A371FWE2</accession>
<evidence type="ECO:0000256" key="3">
    <source>
        <dbReference type="ARBA" id="ARBA00022722"/>
    </source>
</evidence>
<dbReference type="GO" id="GO:0016787">
    <property type="term" value="F:hydrolase activity"/>
    <property type="evidence" value="ECO:0007669"/>
    <property type="project" value="UniProtKB-KW"/>
</dbReference>
<feature type="domain" description="Integrase zinc-binding" evidence="8">
    <location>
        <begin position="175"/>
        <end position="232"/>
    </location>
</feature>
<evidence type="ECO:0000313" key="9">
    <source>
        <dbReference type="EMBL" id="RDX82510.1"/>
    </source>
</evidence>
<keyword evidence="10" id="KW-1185">Reference proteome</keyword>
<dbReference type="SUPFAM" id="SSF56672">
    <property type="entry name" value="DNA/RNA polymerases"/>
    <property type="match status" value="1"/>
</dbReference>
<keyword evidence="1" id="KW-0808">Transferase</keyword>
<proteinExistence type="predicted"/>
<feature type="domain" description="Reverse transcriptase RNase H-like" evidence="7">
    <location>
        <begin position="34"/>
        <end position="101"/>
    </location>
</feature>
<dbReference type="Proteomes" id="UP000257109">
    <property type="component" value="Unassembled WGS sequence"/>
</dbReference>
<evidence type="ECO:0000256" key="6">
    <source>
        <dbReference type="ARBA" id="ARBA00022918"/>
    </source>
</evidence>
<dbReference type="OrthoDB" id="425619at2759"/>
<reference evidence="9" key="1">
    <citation type="submission" date="2018-05" db="EMBL/GenBank/DDBJ databases">
        <title>Draft genome of Mucuna pruriens seed.</title>
        <authorList>
            <person name="Nnadi N.E."/>
            <person name="Vos R."/>
            <person name="Hasami M.H."/>
            <person name="Devisetty U.K."/>
            <person name="Aguiy J.C."/>
        </authorList>
    </citation>
    <scope>NUCLEOTIDE SEQUENCE [LARGE SCALE GENOMIC DNA]</scope>
    <source>
        <strain evidence="9">JCA_2017</strain>
    </source>
</reference>